<feature type="transmembrane region" description="Helical" evidence="2">
    <location>
        <begin position="189"/>
        <end position="206"/>
    </location>
</feature>
<feature type="transmembrane region" description="Helical" evidence="2">
    <location>
        <begin position="263"/>
        <end position="290"/>
    </location>
</feature>
<evidence type="ECO:0000313" key="3">
    <source>
        <dbReference type="EMBL" id="MFC7382566.1"/>
    </source>
</evidence>
<evidence type="ECO:0000313" key="4">
    <source>
        <dbReference type="Proteomes" id="UP001596496"/>
    </source>
</evidence>
<dbReference type="InterPro" id="IPR045931">
    <property type="entry name" value="DUF6350"/>
</dbReference>
<reference evidence="4" key="1">
    <citation type="journal article" date="2019" name="Int. J. Syst. Evol. Microbiol.">
        <title>The Global Catalogue of Microorganisms (GCM) 10K type strain sequencing project: providing services to taxonomists for standard genome sequencing and annotation.</title>
        <authorList>
            <consortium name="The Broad Institute Genomics Platform"/>
            <consortium name="The Broad Institute Genome Sequencing Center for Infectious Disease"/>
            <person name="Wu L."/>
            <person name="Ma J."/>
        </authorList>
    </citation>
    <scope>NUCLEOTIDE SEQUENCE [LARGE SCALE GENOMIC DNA]</scope>
    <source>
        <strain evidence="4">CECT 7649</strain>
    </source>
</reference>
<proteinExistence type="predicted"/>
<keyword evidence="2" id="KW-0472">Membrane</keyword>
<accession>A0ABW2P214</accession>
<feature type="compositionally biased region" description="Basic and acidic residues" evidence="1">
    <location>
        <begin position="542"/>
        <end position="563"/>
    </location>
</feature>
<dbReference type="RefSeq" id="WP_380825838.1">
    <property type="nucleotide sequence ID" value="NZ_JBHTCG010000005.1"/>
</dbReference>
<keyword evidence="2" id="KW-0812">Transmembrane</keyword>
<protein>
    <submittedName>
        <fullName evidence="3">DUF6350 family protein</fullName>
    </submittedName>
</protein>
<feature type="transmembrane region" description="Helical" evidence="2">
    <location>
        <begin position="41"/>
        <end position="64"/>
    </location>
</feature>
<dbReference type="Pfam" id="PF19877">
    <property type="entry name" value="DUF6350"/>
    <property type="match status" value="1"/>
</dbReference>
<gene>
    <name evidence="3" type="ORF">ACFQSB_10155</name>
</gene>
<evidence type="ECO:0000256" key="1">
    <source>
        <dbReference type="SAM" id="MobiDB-lite"/>
    </source>
</evidence>
<dbReference type="Proteomes" id="UP001596496">
    <property type="component" value="Unassembled WGS sequence"/>
</dbReference>
<evidence type="ECO:0000256" key="2">
    <source>
        <dbReference type="SAM" id="Phobius"/>
    </source>
</evidence>
<feature type="region of interest" description="Disordered" evidence="1">
    <location>
        <begin position="498"/>
        <end position="577"/>
    </location>
</feature>
<name>A0ABW2P214_9ACTN</name>
<keyword evidence="4" id="KW-1185">Reference proteome</keyword>
<organism evidence="3 4">
    <name type="scientific">Sphaerisporangium rhizosphaerae</name>
    <dbReference type="NCBI Taxonomy" id="2269375"/>
    <lineage>
        <taxon>Bacteria</taxon>
        <taxon>Bacillati</taxon>
        <taxon>Actinomycetota</taxon>
        <taxon>Actinomycetes</taxon>
        <taxon>Streptosporangiales</taxon>
        <taxon>Streptosporangiaceae</taxon>
        <taxon>Sphaerisporangium</taxon>
    </lineage>
</organism>
<feature type="compositionally biased region" description="Gly residues" evidence="1">
    <location>
        <begin position="527"/>
        <end position="539"/>
    </location>
</feature>
<feature type="transmembrane region" description="Helical" evidence="2">
    <location>
        <begin position="100"/>
        <end position="118"/>
    </location>
</feature>
<feature type="transmembrane region" description="Helical" evidence="2">
    <location>
        <begin position="365"/>
        <end position="385"/>
    </location>
</feature>
<dbReference type="EMBL" id="JBHTCG010000005">
    <property type="protein sequence ID" value="MFC7382566.1"/>
    <property type="molecule type" value="Genomic_DNA"/>
</dbReference>
<feature type="transmembrane region" description="Helical" evidence="2">
    <location>
        <begin position="297"/>
        <end position="321"/>
    </location>
</feature>
<feature type="transmembrane region" description="Helical" evidence="2">
    <location>
        <begin position="405"/>
        <end position="428"/>
    </location>
</feature>
<comment type="caution">
    <text evidence="3">The sequence shown here is derived from an EMBL/GenBank/DDBJ whole genome shotgun (WGS) entry which is preliminary data.</text>
</comment>
<keyword evidence="2" id="KW-1133">Transmembrane helix</keyword>
<feature type="transmembrane region" description="Helical" evidence="2">
    <location>
        <begin position="152"/>
        <end position="177"/>
    </location>
</feature>
<sequence>MTALFDQLRAAPRTVLSRIPLAGSGDDDEARRPLPVSGMLAAAWTLGVGLAVLTTLTLIGWIAAPRGAFGQGLPGVFRAACQVWLAAHHAGFAIPGGRVGLLPIGLTVLPAALLYRAAMWMARDADLRLRLPARLPKGSTKDLANARRRAQLVLIAQAGISLAAPYALLAGAIALAAQNNLTQPSVGEALVSHLVLAFVAGSLATARTIGPWRSMLRLLPERARSVAVGTAVALSILLVAGLILVLVAVVADFGQVRRLSELLAPGFVGGALLLLVEVLYLFNFVIWGLAYISGPGFALGTGTLVAPTGVQLGALPALPILGALPDSGSMPPWIMGVLAVPFIAGAVAGVVVARVSPTPHFESAPLWGFVCGLATGLASGLLAALAGGPLGGARLAAVGPSAWEVALSVTLEVGVAAGISAGLANWWLVFHGATVEATPVRRAGDALVKVASKVKLAAPAPTGELSGHWMNATEADTQPIPVIRADWADEHASAAVETFDPAPVDDPSANAPRAGKGPAGRRPTGKGLAGTGAAAGAGRGTARREEPRPPRRDIVDESDDRGGHIIYVDPYAWDRDS</sequence>
<feature type="transmembrane region" description="Helical" evidence="2">
    <location>
        <begin position="226"/>
        <end position="251"/>
    </location>
</feature>
<feature type="transmembrane region" description="Helical" evidence="2">
    <location>
        <begin position="333"/>
        <end position="353"/>
    </location>
</feature>